<dbReference type="EMBL" id="ML120419">
    <property type="protein sequence ID" value="RPA95950.1"/>
    <property type="molecule type" value="Genomic_DNA"/>
</dbReference>
<protein>
    <submittedName>
        <fullName evidence="1">Uncharacterized protein</fullName>
    </submittedName>
</protein>
<sequence>MRCDSQSVSEAEKKRRSTSDKAIEQYVFIIDSIAYYPPEAIKRPTREKILDTLFLLTSSSTFRNDKPSSQLDSKGLQMMNRLWTLGNASSFLATDPTAFVKWATSRYTGAIVRKILRHTFSTKDQERSRQFLASVVKALEEEAAAGVERSPSATMIIEEFWKAGEQDAVRELKYAVMFNMNRLLEPGSDENIGVHITILQAWRRCWILERGSPEGYRKGIQFLTNILPL</sequence>
<reference evidence="1 2" key="1">
    <citation type="journal article" date="2018" name="Nat. Ecol. Evol.">
        <title>Pezizomycetes genomes reveal the molecular basis of ectomycorrhizal truffle lifestyle.</title>
        <authorList>
            <person name="Murat C."/>
            <person name="Payen T."/>
            <person name="Noel B."/>
            <person name="Kuo A."/>
            <person name="Morin E."/>
            <person name="Chen J."/>
            <person name="Kohler A."/>
            <person name="Krizsan K."/>
            <person name="Balestrini R."/>
            <person name="Da Silva C."/>
            <person name="Montanini B."/>
            <person name="Hainaut M."/>
            <person name="Levati E."/>
            <person name="Barry K.W."/>
            <person name="Belfiori B."/>
            <person name="Cichocki N."/>
            <person name="Clum A."/>
            <person name="Dockter R.B."/>
            <person name="Fauchery L."/>
            <person name="Guy J."/>
            <person name="Iotti M."/>
            <person name="Le Tacon F."/>
            <person name="Lindquist E.A."/>
            <person name="Lipzen A."/>
            <person name="Malagnac F."/>
            <person name="Mello A."/>
            <person name="Molinier V."/>
            <person name="Miyauchi S."/>
            <person name="Poulain J."/>
            <person name="Riccioni C."/>
            <person name="Rubini A."/>
            <person name="Sitrit Y."/>
            <person name="Splivallo R."/>
            <person name="Traeger S."/>
            <person name="Wang M."/>
            <person name="Zifcakova L."/>
            <person name="Wipf D."/>
            <person name="Zambonelli A."/>
            <person name="Paolocci F."/>
            <person name="Nowrousian M."/>
            <person name="Ottonello S."/>
            <person name="Baldrian P."/>
            <person name="Spatafora J.W."/>
            <person name="Henrissat B."/>
            <person name="Nagy L.G."/>
            <person name="Aury J.M."/>
            <person name="Wincker P."/>
            <person name="Grigoriev I.V."/>
            <person name="Bonfante P."/>
            <person name="Martin F.M."/>
        </authorList>
    </citation>
    <scope>NUCLEOTIDE SEQUENCE [LARGE SCALE GENOMIC DNA]</scope>
    <source>
        <strain evidence="1 2">120613-1</strain>
    </source>
</reference>
<organism evidence="1 2">
    <name type="scientific">Choiromyces venosus 120613-1</name>
    <dbReference type="NCBI Taxonomy" id="1336337"/>
    <lineage>
        <taxon>Eukaryota</taxon>
        <taxon>Fungi</taxon>
        <taxon>Dikarya</taxon>
        <taxon>Ascomycota</taxon>
        <taxon>Pezizomycotina</taxon>
        <taxon>Pezizomycetes</taxon>
        <taxon>Pezizales</taxon>
        <taxon>Tuberaceae</taxon>
        <taxon>Choiromyces</taxon>
    </lineage>
</organism>
<dbReference type="STRING" id="1336337.A0A3N4JHS9"/>
<evidence type="ECO:0000313" key="1">
    <source>
        <dbReference type="EMBL" id="RPA95950.1"/>
    </source>
</evidence>
<gene>
    <name evidence="1" type="ORF">L873DRAFT_1812025</name>
</gene>
<proteinExistence type="predicted"/>
<dbReference type="AlphaFoldDB" id="A0A3N4JHS9"/>
<keyword evidence="2" id="KW-1185">Reference proteome</keyword>
<accession>A0A3N4JHS9</accession>
<dbReference type="Proteomes" id="UP000276215">
    <property type="component" value="Unassembled WGS sequence"/>
</dbReference>
<name>A0A3N4JHS9_9PEZI</name>
<evidence type="ECO:0000313" key="2">
    <source>
        <dbReference type="Proteomes" id="UP000276215"/>
    </source>
</evidence>